<protein>
    <submittedName>
        <fullName evidence="4">Ribosomal protein S18 acetylase RimI-like enzyme</fullName>
    </submittedName>
</protein>
<keyword evidence="5" id="KW-1185">Reference proteome</keyword>
<dbReference type="PROSITE" id="PS51186">
    <property type="entry name" value="GNAT"/>
    <property type="match status" value="1"/>
</dbReference>
<dbReference type="PANTHER" id="PTHR43877">
    <property type="entry name" value="AMINOALKYLPHOSPHONATE N-ACETYLTRANSFERASE-RELATED-RELATED"/>
    <property type="match status" value="1"/>
</dbReference>
<dbReference type="EMBL" id="JACIFH010000001">
    <property type="protein sequence ID" value="MBB4139192.1"/>
    <property type="molecule type" value="Genomic_DNA"/>
</dbReference>
<dbReference type="InterPro" id="IPR050832">
    <property type="entry name" value="Bact_Acetyltransf"/>
</dbReference>
<dbReference type="RefSeq" id="WP_183498881.1">
    <property type="nucleotide sequence ID" value="NZ_BAABCO010000001.1"/>
</dbReference>
<dbReference type="Proteomes" id="UP000549113">
    <property type="component" value="Unassembled WGS sequence"/>
</dbReference>
<name>A0AA40SMZ7_9MICO</name>
<keyword evidence="4" id="KW-0689">Ribosomal protein</keyword>
<dbReference type="AlphaFoldDB" id="A0AA40SMZ7"/>
<keyword evidence="2" id="KW-0012">Acyltransferase</keyword>
<dbReference type="Gene3D" id="3.40.630.30">
    <property type="match status" value="1"/>
</dbReference>
<dbReference type="Pfam" id="PF00583">
    <property type="entry name" value="Acetyltransf_1"/>
    <property type="match status" value="1"/>
</dbReference>
<evidence type="ECO:0000256" key="1">
    <source>
        <dbReference type="ARBA" id="ARBA00022679"/>
    </source>
</evidence>
<comment type="caution">
    <text evidence="4">The sequence shown here is derived from an EMBL/GenBank/DDBJ whole genome shotgun (WGS) entry which is preliminary data.</text>
</comment>
<gene>
    <name evidence="4" type="ORF">BKA10_000986</name>
</gene>
<evidence type="ECO:0000256" key="2">
    <source>
        <dbReference type="ARBA" id="ARBA00023315"/>
    </source>
</evidence>
<dbReference type="GO" id="GO:0005840">
    <property type="term" value="C:ribosome"/>
    <property type="evidence" value="ECO:0007669"/>
    <property type="project" value="UniProtKB-KW"/>
</dbReference>
<feature type="domain" description="N-acetyltransferase" evidence="3">
    <location>
        <begin position="5"/>
        <end position="135"/>
    </location>
</feature>
<evidence type="ECO:0000313" key="4">
    <source>
        <dbReference type="EMBL" id="MBB4139192.1"/>
    </source>
</evidence>
<dbReference type="InterPro" id="IPR016181">
    <property type="entry name" value="Acyl_CoA_acyltransferase"/>
</dbReference>
<dbReference type="CDD" id="cd04301">
    <property type="entry name" value="NAT_SF"/>
    <property type="match status" value="1"/>
</dbReference>
<keyword evidence="4" id="KW-0687">Ribonucleoprotein</keyword>
<accession>A0AA40SMZ7</accession>
<evidence type="ECO:0000259" key="3">
    <source>
        <dbReference type="PROSITE" id="PS51186"/>
    </source>
</evidence>
<proteinExistence type="predicted"/>
<sequence length="155" mass="16655">MSDDVEVRRLAEAEIERIEADEPPGQGFVRAMWEQQQSGYSVLLVAWEGDRCVGSGQLVSTSHAELKNLNVVATHRGLGVGSALIAAAEARVAGGGQLAVGVAEDNPRARALYERLGYVGTGELSTVTYEYVDADGVRRTATEVDETLVKVIRRP</sequence>
<evidence type="ECO:0000313" key="5">
    <source>
        <dbReference type="Proteomes" id="UP000549113"/>
    </source>
</evidence>
<reference evidence="4 5" key="1">
    <citation type="submission" date="2020-08" db="EMBL/GenBank/DDBJ databases">
        <title>Sequencing the genomes of 1000 actinobacteria strains.</title>
        <authorList>
            <person name="Klenk H.-P."/>
        </authorList>
    </citation>
    <scope>NUCLEOTIDE SEQUENCE [LARGE SCALE GENOMIC DNA]</scope>
    <source>
        <strain evidence="4 5">DSM 19600</strain>
    </source>
</reference>
<dbReference type="InterPro" id="IPR000182">
    <property type="entry name" value="GNAT_dom"/>
</dbReference>
<keyword evidence="1" id="KW-0808">Transferase</keyword>
<dbReference type="SUPFAM" id="SSF55729">
    <property type="entry name" value="Acyl-CoA N-acyltransferases (Nat)"/>
    <property type="match status" value="1"/>
</dbReference>
<dbReference type="GO" id="GO:0016747">
    <property type="term" value="F:acyltransferase activity, transferring groups other than amino-acyl groups"/>
    <property type="evidence" value="ECO:0007669"/>
    <property type="project" value="InterPro"/>
</dbReference>
<organism evidence="4 5">
    <name type="scientific">Microbacterium invictum</name>
    <dbReference type="NCBI Taxonomy" id="515415"/>
    <lineage>
        <taxon>Bacteria</taxon>
        <taxon>Bacillati</taxon>
        <taxon>Actinomycetota</taxon>
        <taxon>Actinomycetes</taxon>
        <taxon>Micrococcales</taxon>
        <taxon>Microbacteriaceae</taxon>
        <taxon>Microbacterium</taxon>
    </lineage>
</organism>